<dbReference type="GO" id="GO:0000976">
    <property type="term" value="F:transcription cis-regulatory region binding"/>
    <property type="evidence" value="ECO:0007669"/>
    <property type="project" value="TreeGrafter"/>
</dbReference>
<proteinExistence type="predicted"/>
<keyword evidence="2 4" id="KW-0804">Transcription</keyword>
<dbReference type="PANTHER" id="PTHR11514:SF43">
    <property type="entry name" value="TRANSCRIPTION FACTOR MYC2"/>
    <property type="match status" value="1"/>
</dbReference>
<evidence type="ECO:0000256" key="4">
    <source>
        <dbReference type="RuleBase" id="RU369104"/>
    </source>
</evidence>
<keyword evidence="3 4" id="KW-0539">Nucleus</keyword>
<evidence type="ECO:0000313" key="7">
    <source>
        <dbReference type="EMBL" id="SPC85886.1"/>
    </source>
</evidence>
<dbReference type="GO" id="GO:0005634">
    <property type="term" value="C:nucleus"/>
    <property type="evidence" value="ECO:0007669"/>
    <property type="project" value="UniProtKB-SubCell"/>
</dbReference>
<feature type="region of interest" description="Disordered" evidence="5">
    <location>
        <begin position="70"/>
        <end position="106"/>
    </location>
</feature>
<feature type="domain" description="Transcription factor MYC/MYB N-terminal" evidence="6">
    <location>
        <begin position="161"/>
        <end position="257"/>
    </location>
</feature>
<evidence type="ECO:0000256" key="5">
    <source>
        <dbReference type="SAM" id="MobiDB-lite"/>
    </source>
</evidence>
<evidence type="ECO:0000256" key="1">
    <source>
        <dbReference type="ARBA" id="ARBA00023015"/>
    </source>
</evidence>
<evidence type="ECO:0000256" key="2">
    <source>
        <dbReference type="ARBA" id="ARBA00023163"/>
    </source>
</evidence>
<reference evidence="7" key="1">
    <citation type="submission" date="2018-02" db="EMBL/GenBank/DDBJ databases">
        <authorList>
            <person name="Cohen D.B."/>
            <person name="Kent A.D."/>
        </authorList>
    </citation>
    <scope>NUCLEOTIDE SEQUENCE</scope>
</reference>
<feature type="region of interest" description="Disordered" evidence="5">
    <location>
        <begin position="1"/>
        <end position="55"/>
    </location>
</feature>
<organism evidence="7">
    <name type="scientific">Fagus sylvatica</name>
    <name type="common">Beechnut</name>
    <dbReference type="NCBI Taxonomy" id="28930"/>
    <lineage>
        <taxon>Eukaryota</taxon>
        <taxon>Viridiplantae</taxon>
        <taxon>Streptophyta</taxon>
        <taxon>Embryophyta</taxon>
        <taxon>Tracheophyta</taxon>
        <taxon>Spermatophyta</taxon>
        <taxon>Magnoliopsida</taxon>
        <taxon>eudicotyledons</taxon>
        <taxon>Gunneridae</taxon>
        <taxon>Pentapetalae</taxon>
        <taxon>rosids</taxon>
        <taxon>fabids</taxon>
        <taxon>Fagales</taxon>
        <taxon>Fagaceae</taxon>
        <taxon>Fagus</taxon>
    </lineage>
</organism>
<protein>
    <recommendedName>
        <fullName evidence="4">Transcription factor</fullName>
        <shortName evidence="4">bHLH transcription factor</shortName>
    </recommendedName>
    <alternativeName>
        <fullName evidence="4">Basic helix-loop-helix protein</fullName>
    </alternativeName>
</protein>
<dbReference type="EMBL" id="OIVN01000809">
    <property type="protein sequence ID" value="SPC85886.1"/>
    <property type="molecule type" value="Genomic_DNA"/>
</dbReference>
<dbReference type="PANTHER" id="PTHR11514">
    <property type="entry name" value="MYC"/>
    <property type="match status" value="1"/>
</dbReference>
<feature type="compositionally biased region" description="Basic and acidic residues" evidence="5">
    <location>
        <begin position="71"/>
        <end position="83"/>
    </location>
</feature>
<dbReference type="Pfam" id="PF14215">
    <property type="entry name" value="bHLH-MYC_N"/>
    <property type="match status" value="1"/>
</dbReference>
<name>A0A2N9F4K0_FAGSY</name>
<comment type="subcellular location">
    <subcellularLocation>
        <location evidence="4">Nucleus</location>
    </subcellularLocation>
</comment>
<dbReference type="InterPro" id="IPR025610">
    <property type="entry name" value="MYC/MYB_N"/>
</dbReference>
<accession>A0A2N9F4K0</accession>
<dbReference type="GO" id="GO:0003700">
    <property type="term" value="F:DNA-binding transcription factor activity"/>
    <property type="evidence" value="ECO:0007669"/>
    <property type="project" value="InterPro"/>
</dbReference>
<keyword evidence="1 4" id="KW-0805">Transcription regulation</keyword>
<sequence>MKDFHYSSITAIFPPTKSQPESSESNERLPTVSHSISVIYPPAQSQTESSESNERLPPFSNIWAIFPPTKSHTESSESNERSLTRSSYSIPSPFKPNSLRTHEHPDKETLQQRLQMLIDPANRNENMGWTYAIYWKFSNEYSRGPFLKWGVGLLSSGSVADDTDDDELTSTEWFFQVSKMQSFVNGSGLPGQAFINSSLVWVTGADRLASWPCERARHGQLSGLQTMVCVPLVDGVVELGSTELIHQSSDLMNNLESNSWPIIGPGITTPG</sequence>
<evidence type="ECO:0000256" key="3">
    <source>
        <dbReference type="ARBA" id="ARBA00023242"/>
    </source>
</evidence>
<dbReference type="InterPro" id="IPR045084">
    <property type="entry name" value="AIB/MYC-like"/>
</dbReference>
<gene>
    <name evidence="7" type="ORF">FSB_LOCUS13768</name>
</gene>
<dbReference type="AlphaFoldDB" id="A0A2N9F4K0"/>
<evidence type="ECO:0000259" key="6">
    <source>
        <dbReference type="Pfam" id="PF14215"/>
    </source>
</evidence>